<feature type="site" description="Cleavage; by autolysis" evidence="8">
    <location>
        <begin position="188"/>
        <end position="189"/>
    </location>
</feature>
<dbReference type="GO" id="GO:0004042">
    <property type="term" value="F:L-glutamate N-acetyltransferase activity"/>
    <property type="evidence" value="ECO:0007669"/>
    <property type="project" value="UniProtKB-UniRule"/>
</dbReference>
<dbReference type="EC" id="2.3.1.1" evidence="8"/>
<dbReference type="UniPathway" id="UPA00068">
    <property type="reaction ID" value="UER00106"/>
</dbReference>
<evidence type="ECO:0000256" key="1">
    <source>
        <dbReference type="ARBA" id="ARBA00006774"/>
    </source>
</evidence>
<sequence length="401" mass="42658">MQVLEQKINEIKFTWPLGFYSDAVHSGLKADKKDLGWLYSEVPAKAAGVYTTNQFQAAPIKLTKQTINHAHMLQAMIINSANANSCTGQQGELDAQTMQQLAAQQLHLEPAMVGVASTGIIGQLLPMTKVTAGISMLKLANSADIISAIQTTDQHEKKISVQVSLNDGQSIIITGFAKGSGMIHPNMATMLGFVTTDADIDGIDLQQLLSGQVDDTFNQITVDGDTSTNDMVIALANGKSNVQVVPETAEFTIFAQAFKQVLSTLAKGIASDGEGATKLVEVNVTSAESHLAAQQVAKAIVGSNLVKAAIFGADANWGRIMGAIGQTDAKIDPTNVMIMINGVAIVKQSQGIEYDHFAMQQALEQSFITIDVDVHAGTSSGQAWGCDLTYNYVKINAAYHS</sequence>
<evidence type="ECO:0000313" key="9">
    <source>
        <dbReference type="EMBL" id="BAP84611.1"/>
    </source>
</evidence>
<evidence type="ECO:0000256" key="3">
    <source>
        <dbReference type="ARBA" id="ARBA00022571"/>
    </source>
</evidence>
<feature type="active site" description="Nucleophile" evidence="8">
    <location>
        <position position="189"/>
    </location>
</feature>
<feature type="binding site" evidence="8">
    <location>
        <position position="178"/>
    </location>
    <ligand>
        <name>substrate</name>
    </ligand>
</feature>
<feature type="site" description="Involved in the stabilization of negative charge on the oxyanion by the formation of the oxyanion hole" evidence="8">
    <location>
        <position position="119"/>
    </location>
</feature>
<dbReference type="EC" id="2.3.1.35" evidence="8"/>
<gene>
    <name evidence="8 9" type="primary">argJ</name>
    <name evidence="9" type="ORF">LOOC260_100320</name>
</gene>
<dbReference type="KEGG" id="lho:LOOC260_100320"/>
<comment type="pathway">
    <text evidence="8">Amino-acid biosynthesis; L-arginine biosynthesis; L-ornithine and N-acetyl-L-glutamate from L-glutamate and N(2)-acetyl-L-ornithine (cyclic): step 1/1.</text>
</comment>
<dbReference type="AlphaFoldDB" id="A0A0A1GW68"/>
<evidence type="ECO:0000256" key="2">
    <source>
        <dbReference type="ARBA" id="ARBA00011475"/>
    </source>
</evidence>
<feature type="chain" id="PRO_5023256906" description="Arginine biosynthesis bifunctional protein ArgJ alpha chain" evidence="8">
    <location>
        <begin position="1"/>
        <end position="188"/>
    </location>
</feature>
<comment type="catalytic activity">
    <reaction evidence="8">
        <text>N(2)-acetyl-L-ornithine + L-glutamate = N-acetyl-L-glutamate + L-ornithine</text>
        <dbReference type="Rhea" id="RHEA:15349"/>
        <dbReference type="ChEBI" id="CHEBI:29985"/>
        <dbReference type="ChEBI" id="CHEBI:44337"/>
        <dbReference type="ChEBI" id="CHEBI:46911"/>
        <dbReference type="ChEBI" id="CHEBI:57805"/>
        <dbReference type="EC" id="2.3.1.35"/>
    </reaction>
</comment>
<dbReference type="CDD" id="cd02152">
    <property type="entry name" value="OAT"/>
    <property type="match status" value="1"/>
</dbReference>
<comment type="catalytic activity">
    <reaction evidence="8">
        <text>L-glutamate + acetyl-CoA = N-acetyl-L-glutamate + CoA + H(+)</text>
        <dbReference type="Rhea" id="RHEA:24292"/>
        <dbReference type="ChEBI" id="CHEBI:15378"/>
        <dbReference type="ChEBI" id="CHEBI:29985"/>
        <dbReference type="ChEBI" id="CHEBI:44337"/>
        <dbReference type="ChEBI" id="CHEBI:57287"/>
        <dbReference type="ChEBI" id="CHEBI:57288"/>
        <dbReference type="EC" id="2.3.1.1"/>
    </reaction>
</comment>
<comment type="subunit">
    <text evidence="2 8">Heterotetramer of two alpha and two beta chains.</text>
</comment>
<evidence type="ECO:0000256" key="5">
    <source>
        <dbReference type="ARBA" id="ARBA00022679"/>
    </source>
</evidence>
<feature type="binding site" evidence="8">
    <location>
        <position position="189"/>
    </location>
    <ligand>
        <name>substrate</name>
    </ligand>
</feature>
<proteinExistence type="inferred from homology"/>
<dbReference type="PANTHER" id="PTHR23100">
    <property type="entry name" value="ARGININE BIOSYNTHESIS BIFUNCTIONAL PROTEIN ARGJ"/>
    <property type="match status" value="1"/>
</dbReference>
<evidence type="ECO:0000313" key="10">
    <source>
        <dbReference type="Proteomes" id="UP000031620"/>
    </source>
</evidence>
<keyword evidence="5 8" id="KW-0808">Transferase</keyword>
<dbReference type="Proteomes" id="UP000031620">
    <property type="component" value="Chromosome"/>
</dbReference>
<dbReference type="Pfam" id="PF01960">
    <property type="entry name" value="ArgJ"/>
    <property type="match status" value="1"/>
</dbReference>
<dbReference type="Gene3D" id="3.60.70.12">
    <property type="entry name" value="L-amino peptidase D-ALA esterase/amidase"/>
    <property type="match status" value="1"/>
</dbReference>
<feature type="site" description="Involved in the stabilization of negative charge on the oxyanion by the formation of the oxyanion hole" evidence="8">
    <location>
        <position position="118"/>
    </location>
</feature>
<keyword evidence="7 8" id="KW-0012">Acyltransferase</keyword>
<comment type="similarity">
    <text evidence="1 8">Belongs to the ArgJ family.</text>
</comment>
<dbReference type="RefSeq" id="WP_041091998.1">
    <property type="nucleotide sequence ID" value="NZ_AP014680.1"/>
</dbReference>
<dbReference type="InterPro" id="IPR002813">
    <property type="entry name" value="Arg_biosynth_ArgJ"/>
</dbReference>
<evidence type="ECO:0000256" key="7">
    <source>
        <dbReference type="ARBA" id="ARBA00023315"/>
    </source>
</evidence>
<comment type="function">
    <text evidence="8">Catalyzes two activities which are involved in the cyclic version of arginine biosynthesis: the synthesis of N-acetylglutamate from glutamate and acetyl-CoA as the acetyl donor, and of ornithine by transacetylation between N(2)-acetylornithine and glutamate.</text>
</comment>
<dbReference type="NCBIfam" id="TIGR00120">
    <property type="entry name" value="ArgJ"/>
    <property type="match status" value="1"/>
</dbReference>
<evidence type="ECO:0000256" key="4">
    <source>
        <dbReference type="ARBA" id="ARBA00022605"/>
    </source>
</evidence>
<keyword evidence="6 8" id="KW-0068">Autocatalytic cleavage</keyword>
<keyword evidence="4 8" id="KW-0028">Amino-acid biosynthesis</keyword>
<dbReference type="GO" id="GO:0006526">
    <property type="term" value="P:L-arginine biosynthetic process"/>
    <property type="evidence" value="ECO:0007669"/>
    <property type="project" value="UniProtKB-UniRule"/>
</dbReference>
<protein>
    <recommendedName>
        <fullName evidence="8">Arginine biosynthesis bifunctional protein ArgJ</fullName>
    </recommendedName>
    <domain>
        <recommendedName>
            <fullName evidence="8">Glutamate N-acetyltransferase</fullName>
            <ecNumber evidence="8">2.3.1.35</ecNumber>
        </recommendedName>
        <alternativeName>
            <fullName evidence="8">Ornithine acetyltransferase</fullName>
            <shortName evidence="8">OATase</shortName>
        </alternativeName>
        <alternativeName>
            <fullName evidence="8">Ornithine transacetylase</fullName>
        </alternativeName>
    </domain>
    <domain>
        <recommendedName>
            <fullName evidence="8">Amino-acid acetyltransferase</fullName>
            <ecNumber evidence="8">2.3.1.1</ecNumber>
        </recommendedName>
        <alternativeName>
            <fullName evidence="8">N-acetylglutamate synthase</fullName>
            <shortName evidence="8">AGSase</shortName>
        </alternativeName>
    </domain>
    <component>
        <recommendedName>
            <fullName evidence="8">Arginine biosynthesis bifunctional protein ArgJ alpha chain</fullName>
        </recommendedName>
    </component>
    <component>
        <recommendedName>
            <fullName evidence="8">Arginine biosynthesis bifunctional protein ArgJ beta chain</fullName>
        </recommendedName>
    </component>
</protein>
<dbReference type="NCBIfam" id="NF003802">
    <property type="entry name" value="PRK05388.1"/>
    <property type="match status" value="1"/>
</dbReference>
<dbReference type="GO" id="GO:0004358">
    <property type="term" value="F:L-glutamate N-acetyltransferase activity, acting on acetyl-L-ornithine as donor"/>
    <property type="evidence" value="ECO:0007669"/>
    <property type="project" value="UniProtKB-UniRule"/>
</dbReference>
<keyword evidence="8" id="KW-0511">Multifunctional enzyme</keyword>
<dbReference type="InterPro" id="IPR042195">
    <property type="entry name" value="ArgJ_beta_C"/>
</dbReference>
<dbReference type="HOGENOM" id="CLU_027172_1_0_9"/>
<comment type="pathway">
    <text evidence="8">Amino-acid biosynthesis; L-arginine biosynthesis; N(2)-acetyl-L-ornithine from L-glutamate: step 1/4.</text>
</comment>
<dbReference type="EMBL" id="AP014680">
    <property type="protein sequence ID" value="BAP84611.1"/>
    <property type="molecule type" value="Genomic_DNA"/>
</dbReference>
<dbReference type="GO" id="GO:0005737">
    <property type="term" value="C:cytoplasm"/>
    <property type="evidence" value="ECO:0007669"/>
    <property type="project" value="UniProtKB-SubCell"/>
</dbReference>
<dbReference type="PANTHER" id="PTHR23100:SF0">
    <property type="entry name" value="ARGININE BIOSYNTHESIS BIFUNCTIONAL PROTEIN ARGJ, MITOCHONDRIAL"/>
    <property type="match status" value="1"/>
</dbReference>
<keyword evidence="8" id="KW-0963">Cytoplasm</keyword>
<feature type="binding site" evidence="8">
    <location>
        <position position="396"/>
    </location>
    <ligand>
        <name>substrate</name>
    </ligand>
</feature>
<feature type="binding site" evidence="8">
    <location>
        <position position="151"/>
    </location>
    <ligand>
        <name>substrate</name>
    </ligand>
</feature>
<dbReference type="InterPro" id="IPR016117">
    <property type="entry name" value="ArgJ-like_dom_sf"/>
</dbReference>
<feature type="binding site" evidence="8">
    <location>
        <position position="401"/>
    </location>
    <ligand>
        <name>substrate</name>
    </ligand>
</feature>
<dbReference type="SUPFAM" id="SSF56266">
    <property type="entry name" value="DmpA/ArgJ-like"/>
    <property type="match status" value="1"/>
</dbReference>
<dbReference type="GO" id="GO:0006592">
    <property type="term" value="P:ornithine biosynthetic process"/>
    <property type="evidence" value="ECO:0007669"/>
    <property type="project" value="TreeGrafter"/>
</dbReference>
<feature type="binding site" evidence="8">
    <location>
        <position position="274"/>
    </location>
    <ligand>
        <name>substrate</name>
    </ligand>
</feature>
<evidence type="ECO:0000256" key="6">
    <source>
        <dbReference type="ARBA" id="ARBA00022813"/>
    </source>
</evidence>
<organism evidence="9 10">
    <name type="scientific">Paucilactobacillus hokkaidonensis JCM 18461</name>
    <dbReference type="NCBI Taxonomy" id="1291742"/>
    <lineage>
        <taxon>Bacteria</taxon>
        <taxon>Bacillati</taxon>
        <taxon>Bacillota</taxon>
        <taxon>Bacilli</taxon>
        <taxon>Lactobacillales</taxon>
        <taxon>Lactobacillaceae</taxon>
        <taxon>Paucilactobacillus</taxon>
    </lineage>
</organism>
<keyword evidence="3 8" id="KW-0055">Arginine biosynthesis</keyword>
<dbReference type="HAMAP" id="MF_01106">
    <property type="entry name" value="ArgJ"/>
    <property type="match status" value="1"/>
</dbReference>
<reference evidence="9 10" key="1">
    <citation type="submission" date="2014-11" db="EMBL/GenBank/DDBJ databases">
        <title>Complete genome sequence and analysis of Lactobacillus hokkaidonensis LOOC260T.</title>
        <authorList>
            <person name="Tanizawa Y."/>
            <person name="Tohno M."/>
            <person name="Kaminuma E."/>
            <person name="Nakamura Y."/>
            <person name="Arita M."/>
        </authorList>
    </citation>
    <scope>NUCLEOTIDE SEQUENCE [LARGE SCALE GENOMIC DNA]</scope>
    <source>
        <strain evidence="9 10">LOOC260</strain>
    </source>
</reference>
<dbReference type="FunFam" id="3.10.20.340:FF:000001">
    <property type="entry name" value="Arginine biosynthesis bifunctional protein ArgJ, chloroplastic"/>
    <property type="match status" value="1"/>
</dbReference>
<feature type="chain" id="PRO_5023256907" description="Arginine biosynthesis bifunctional protein ArgJ beta chain" evidence="8">
    <location>
        <begin position="189"/>
        <end position="401"/>
    </location>
</feature>
<comment type="subcellular location">
    <subcellularLocation>
        <location evidence="8">Cytoplasm</location>
    </subcellularLocation>
</comment>
<name>A0A0A1GW68_9LACO</name>
<evidence type="ECO:0000256" key="8">
    <source>
        <dbReference type="HAMAP-Rule" id="MF_01106"/>
    </source>
</evidence>
<dbReference type="Gene3D" id="3.10.20.340">
    <property type="entry name" value="ArgJ beta chain, C-terminal domain"/>
    <property type="match status" value="1"/>
</dbReference>
<dbReference type="STRING" id="1291742.LOOC260_100320"/>
<accession>A0A0A1GW68</accession>